<keyword evidence="3" id="KW-1185">Reference proteome</keyword>
<dbReference type="AlphaFoldDB" id="A0A9N9PLJ1"/>
<keyword evidence="1" id="KW-0472">Membrane</keyword>
<dbReference type="EMBL" id="CAJVRL010000082">
    <property type="protein sequence ID" value="CAG8958459.1"/>
    <property type="molecule type" value="Genomic_DNA"/>
</dbReference>
<dbReference type="Proteomes" id="UP000696280">
    <property type="component" value="Unassembled WGS sequence"/>
</dbReference>
<feature type="transmembrane region" description="Helical" evidence="1">
    <location>
        <begin position="46"/>
        <end position="70"/>
    </location>
</feature>
<evidence type="ECO:0000256" key="1">
    <source>
        <dbReference type="SAM" id="Phobius"/>
    </source>
</evidence>
<reference evidence="2" key="1">
    <citation type="submission" date="2021-07" db="EMBL/GenBank/DDBJ databases">
        <authorList>
            <person name="Durling M."/>
        </authorList>
    </citation>
    <scope>NUCLEOTIDE SEQUENCE</scope>
</reference>
<sequence length="83" mass="8955">MAPIIQNALALIARQATNMAMATENDRHPGISHPEISPDPMVNPQVPLPLIIVLCGTLSLGIGAGLRGSFQDREEKKKRETTI</sequence>
<name>A0A9N9PLJ1_9HELO</name>
<accession>A0A9N9PLJ1</accession>
<keyword evidence="1" id="KW-0812">Transmembrane</keyword>
<comment type="caution">
    <text evidence="2">The sequence shown here is derived from an EMBL/GenBank/DDBJ whole genome shotgun (WGS) entry which is preliminary data.</text>
</comment>
<evidence type="ECO:0000313" key="3">
    <source>
        <dbReference type="Proteomes" id="UP000696280"/>
    </source>
</evidence>
<protein>
    <submittedName>
        <fullName evidence="2">Uncharacterized protein</fullName>
    </submittedName>
</protein>
<keyword evidence="1" id="KW-1133">Transmembrane helix</keyword>
<proteinExistence type="predicted"/>
<dbReference type="OrthoDB" id="10307464at2759"/>
<evidence type="ECO:0000313" key="2">
    <source>
        <dbReference type="EMBL" id="CAG8958459.1"/>
    </source>
</evidence>
<gene>
    <name evidence="2" type="ORF">HYFRA_00011136</name>
</gene>
<organism evidence="2 3">
    <name type="scientific">Hymenoscyphus fraxineus</name>
    <dbReference type="NCBI Taxonomy" id="746836"/>
    <lineage>
        <taxon>Eukaryota</taxon>
        <taxon>Fungi</taxon>
        <taxon>Dikarya</taxon>
        <taxon>Ascomycota</taxon>
        <taxon>Pezizomycotina</taxon>
        <taxon>Leotiomycetes</taxon>
        <taxon>Helotiales</taxon>
        <taxon>Helotiaceae</taxon>
        <taxon>Hymenoscyphus</taxon>
    </lineage>
</organism>